<feature type="repeat" description="WD" evidence="3">
    <location>
        <begin position="992"/>
        <end position="1033"/>
    </location>
</feature>
<dbReference type="PANTHER" id="PTHR44129">
    <property type="entry name" value="WD REPEAT-CONTAINING PROTEIN POP1"/>
    <property type="match status" value="1"/>
</dbReference>
<proteinExistence type="predicted"/>
<dbReference type="Pfam" id="PF00400">
    <property type="entry name" value="WD40"/>
    <property type="match status" value="13"/>
</dbReference>
<dbReference type="STRING" id="2282107.A0A286U5Z1"/>
<gene>
    <name evidence="5" type="ORF">PNOK_0955100</name>
</gene>
<keyword evidence="1 3" id="KW-0853">WD repeat</keyword>
<dbReference type="SUPFAM" id="SSF50978">
    <property type="entry name" value="WD40 repeat-like"/>
    <property type="match status" value="2"/>
</dbReference>
<dbReference type="InterPro" id="IPR020472">
    <property type="entry name" value="WD40_PAC1"/>
</dbReference>
<feature type="repeat" description="WD" evidence="3">
    <location>
        <begin position="652"/>
        <end position="693"/>
    </location>
</feature>
<dbReference type="Pfam" id="PF24883">
    <property type="entry name" value="NPHP3_N"/>
    <property type="match status" value="1"/>
</dbReference>
<protein>
    <submittedName>
        <fullName evidence="5">Nucleotide-binding-oligomerization-domain like receptor</fullName>
    </submittedName>
</protein>
<dbReference type="PRINTS" id="PR00320">
    <property type="entry name" value="GPROTEINBRPT"/>
</dbReference>
<sequence>MGGAGTGKSTLATTVAERCRRDGRLGSYLFFLRGKSDPNSVIRTIAYRLAAFDQDITERIDGILREHGEITSGTLKSQFELLLHNPLHSLSVDDSDVPVLIVLDALDECGTAQSRIPLLRILEKEFSTLPPKYRFLITSRPEEDLIVLKSLPNAHVIEVGSALDNTKKDVDSYIRFEFEKLRLSKRLNVPDDWPWESNLKRLSEAADGLFIWASTAIKFVTEAKAYRFRRLRELVENDVKLTLEDLYVTVLENAFQWDEDMKKIFTTVLALIFFSKTPLVDSDIDQILGLESETVADLISCLRSLISYERGHPIRIHHTSLYDYLITCRGRSWFVDVDAQREIISSRCFDVMEKYLCFNICDLQSSFIPNKDVPRLTERIHERISRALKYICCNWAYHLQDTGYSQELSRRLELFVYNRLLFWFEILSLTEMFDDCVGTALIYAIAWLGNKNPKLSAFLRDAQMQASTYSDPISYSTPHIYSTLLPLTMNNSILSVHYASLANPAIQADYTGSKLQACIKCIKQPYGSASTVSFSPDGTRLASGSGSTICIWEATSGKLIIGPLEGHLRDVKCVAFSPNGRLIASRSSDNTIKIWDASSGEAIKEPSLVANGEYYAGSVTFSPDGRHIAAGLANGLIILWDIESGEIDGEPFEGHTRRLTSISFSSDGLCIASGSNDNTIIVWDVESRKMKSGPFVGHKGQATSVMFSPDGRNIVSGSNDRTIRVWDAFTGNMIQGLLAGVSRTDIVNAVAYSPDGLHILAAFQSGLIVMWEASDLTKAPKFFSGSHHPSKAISFSPDGSRFASASNDIRLWDISGGMDDTELLEVQTCSIQSIAVSHSGRYIVSGSYDSLICVWEVSSGECFAGPWKEHGSITSVDFSLDEKYVVSGSNEERVSLWNITNGESSKLDGPLSIPLCVVFSPDGKYVASGSYISGIFIWDVESGKLDVGPFGGHLDMIWSIAYSPDGKRIVSVSDDGAIRIWDTENGNLISVFDDHLDTASCVTYSPSGNHIASISNDKKLRVRDAESGEISCEIHTEHKGSVCFSPDGRCIASLSDESSISMWDAFTGDLIFGPLKGHLGPVNCISFLPDGKRLASASGDGRIRIWSVDDCPKFVPWKLRIDNGWIVGKNDELLMWLPTELRDTLVTPGTVSILNRSFSTILDFSKCHDGDEWLKVCFLPPE</sequence>
<dbReference type="InterPro" id="IPR050349">
    <property type="entry name" value="WD_LIS1/nudF_dynein_reg"/>
</dbReference>
<evidence type="ECO:0000259" key="4">
    <source>
        <dbReference type="PROSITE" id="PS50837"/>
    </source>
</evidence>
<dbReference type="InterPro" id="IPR001680">
    <property type="entry name" value="WD40_rpt"/>
</dbReference>
<feature type="repeat" description="WD" evidence="3">
    <location>
        <begin position="1032"/>
        <end position="1064"/>
    </location>
</feature>
<dbReference type="PROSITE" id="PS50294">
    <property type="entry name" value="WD_REPEATS_REGION"/>
    <property type="match status" value="6"/>
</dbReference>
<dbReference type="Gene3D" id="2.130.10.10">
    <property type="entry name" value="YVTN repeat-like/Quinoprotein amine dehydrogenase"/>
    <property type="match status" value="5"/>
</dbReference>
<dbReference type="Proteomes" id="UP000217199">
    <property type="component" value="Unassembled WGS sequence"/>
</dbReference>
<dbReference type="InParanoid" id="A0A286U5Z1"/>
<dbReference type="InterPro" id="IPR027417">
    <property type="entry name" value="P-loop_NTPase"/>
</dbReference>
<feature type="repeat" description="WD" evidence="3">
    <location>
        <begin position="564"/>
        <end position="605"/>
    </location>
</feature>
<dbReference type="InterPro" id="IPR015943">
    <property type="entry name" value="WD40/YVTN_repeat-like_dom_sf"/>
</dbReference>
<evidence type="ECO:0000256" key="2">
    <source>
        <dbReference type="ARBA" id="ARBA00022737"/>
    </source>
</evidence>
<feature type="domain" description="NACHT" evidence="4">
    <location>
        <begin position="1"/>
        <end position="141"/>
    </location>
</feature>
<feature type="repeat" description="WD" evidence="3">
    <location>
        <begin position="824"/>
        <end position="865"/>
    </location>
</feature>
<feature type="repeat" description="WD" evidence="3">
    <location>
        <begin position="950"/>
        <end position="991"/>
    </location>
</feature>
<dbReference type="InterPro" id="IPR007111">
    <property type="entry name" value="NACHT_NTPase"/>
</dbReference>
<organism evidence="5 6">
    <name type="scientific">Pyrrhoderma noxium</name>
    <dbReference type="NCBI Taxonomy" id="2282107"/>
    <lineage>
        <taxon>Eukaryota</taxon>
        <taxon>Fungi</taxon>
        <taxon>Dikarya</taxon>
        <taxon>Basidiomycota</taxon>
        <taxon>Agaricomycotina</taxon>
        <taxon>Agaricomycetes</taxon>
        <taxon>Hymenochaetales</taxon>
        <taxon>Hymenochaetaceae</taxon>
        <taxon>Pyrrhoderma</taxon>
    </lineage>
</organism>
<feature type="repeat" description="WD" evidence="3">
    <location>
        <begin position="1075"/>
        <end position="1109"/>
    </location>
</feature>
<feature type="repeat" description="WD" evidence="3">
    <location>
        <begin position="695"/>
        <end position="736"/>
    </location>
</feature>
<keyword evidence="6" id="KW-1185">Reference proteome</keyword>
<dbReference type="PROSITE" id="PS50082">
    <property type="entry name" value="WD_REPEATS_2"/>
    <property type="match status" value="11"/>
</dbReference>
<keyword evidence="2" id="KW-0677">Repeat</keyword>
<dbReference type="CDD" id="cd00200">
    <property type="entry name" value="WD40"/>
    <property type="match status" value="2"/>
</dbReference>
<evidence type="ECO:0000256" key="1">
    <source>
        <dbReference type="ARBA" id="ARBA00022574"/>
    </source>
</evidence>
<reference evidence="5 6" key="1">
    <citation type="journal article" date="2017" name="Mol. Ecol.">
        <title>Comparative and population genomic landscape of Phellinus noxius: A hypervariable fungus causing root rot in trees.</title>
        <authorList>
            <person name="Chung C.L."/>
            <person name="Lee T.J."/>
            <person name="Akiba M."/>
            <person name="Lee H.H."/>
            <person name="Kuo T.H."/>
            <person name="Liu D."/>
            <person name="Ke H.M."/>
            <person name="Yokoi T."/>
            <person name="Roa M.B."/>
            <person name="Lu M.J."/>
            <person name="Chang Y.Y."/>
            <person name="Ann P.J."/>
            <person name="Tsai J.N."/>
            <person name="Chen C.Y."/>
            <person name="Tzean S.S."/>
            <person name="Ota Y."/>
            <person name="Hattori T."/>
            <person name="Sahashi N."/>
            <person name="Liou R.F."/>
            <person name="Kikuchi T."/>
            <person name="Tsai I.J."/>
        </authorList>
    </citation>
    <scope>NUCLEOTIDE SEQUENCE [LARGE SCALE GENOMIC DNA]</scope>
    <source>
        <strain evidence="5 6">FFPRI411160</strain>
    </source>
</reference>
<feature type="repeat" description="WD" evidence="3">
    <location>
        <begin position="873"/>
        <end position="907"/>
    </location>
</feature>
<dbReference type="SMART" id="SM00320">
    <property type="entry name" value="WD40"/>
    <property type="match status" value="14"/>
</dbReference>
<evidence type="ECO:0000256" key="3">
    <source>
        <dbReference type="PROSITE-ProRule" id="PRU00221"/>
    </source>
</evidence>
<accession>A0A286U5Z1</accession>
<feature type="repeat" description="WD" evidence="3">
    <location>
        <begin position="917"/>
        <end position="944"/>
    </location>
</feature>
<dbReference type="PROSITE" id="PS00678">
    <property type="entry name" value="WD_REPEATS_1"/>
    <property type="match status" value="4"/>
</dbReference>
<dbReference type="InterPro" id="IPR056884">
    <property type="entry name" value="NPHP3-like_N"/>
</dbReference>
<keyword evidence="5" id="KW-0675">Receptor</keyword>
<dbReference type="InterPro" id="IPR036322">
    <property type="entry name" value="WD40_repeat_dom_sf"/>
</dbReference>
<dbReference type="AlphaFoldDB" id="A0A286U5Z1"/>
<dbReference type="PROSITE" id="PS50837">
    <property type="entry name" value="NACHT"/>
    <property type="match status" value="1"/>
</dbReference>
<feature type="repeat" description="WD" evidence="3">
    <location>
        <begin position="618"/>
        <end position="650"/>
    </location>
</feature>
<dbReference type="SUPFAM" id="SSF52540">
    <property type="entry name" value="P-loop containing nucleoside triphosphate hydrolases"/>
    <property type="match status" value="1"/>
</dbReference>
<dbReference type="Gene3D" id="3.40.50.300">
    <property type="entry name" value="P-loop containing nucleotide triphosphate hydrolases"/>
    <property type="match status" value="1"/>
</dbReference>
<dbReference type="InterPro" id="IPR019775">
    <property type="entry name" value="WD40_repeat_CS"/>
</dbReference>
<name>A0A286U5Z1_9AGAM</name>
<dbReference type="OrthoDB" id="538223at2759"/>
<evidence type="ECO:0000313" key="5">
    <source>
        <dbReference type="EMBL" id="PAV14998.1"/>
    </source>
</evidence>
<evidence type="ECO:0000313" key="6">
    <source>
        <dbReference type="Proteomes" id="UP000217199"/>
    </source>
</evidence>
<comment type="caution">
    <text evidence="5">The sequence shown here is derived from an EMBL/GenBank/DDBJ whole genome shotgun (WGS) entry which is preliminary data.</text>
</comment>
<dbReference type="EMBL" id="NBII01000011">
    <property type="protein sequence ID" value="PAV14998.1"/>
    <property type="molecule type" value="Genomic_DNA"/>
</dbReference>